<dbReference type="InterPro" id="IPR011335">
    <property type="entry name" value="Restrct_endonuc-II-like"/>
</dbReference>
<protein>
    <submittedName>
        <fullName evidence="3">Uncharacterized protein LOC111354330</fullName>
    </submittedName>
</protein>
<dbReference type="KEGG" id="sliu:111354330"/>
<dbReference type="InterPro" id="IPR011604">
    <property type="entry name" value="PDDEXK-like_dom_sf"/>
</dbReference>
<keyword evidence="2" id="KW-1185">Reference proteome</keyword>
<name>A0A9J7E323_SPOLT</name>
<accession>A0A9J7E323</accession>
<proteinExistence type="predicted"/>
<dbReference type="SUPFAM" id="SSF52980">
    <property type="entry name" value="Restriction endonuclease-like"/>
    <property type="match status" value="1"/>
</dbReference>
<dbReference type="PANTHER" id="PTHR39953">
    <property type="entry name" value="RE54151P"/>
    <property type="match status" value="1"/>
</dbReference>
<feature type="domain" description="YqaJ viral recombinase" evidence="1">
    <location>
        <begin position="257"/>
        <end position="385"/>
    </location>
</feature>
<dbReference type="Pfam" id="PF09588">
    <property type="entry name" value="YqaJ"/>
    <property type="match status" value="1"/>
</dbReference>
<evidence type="ECO:0000313" key="3">
    <source>
        <dbReference type="RefSeq" id="XP_022823510.1"/>
    </source>
</evidence>
<dbReference type="Proteomes" id="UP000301870">
    <property type="component" value="Chromosome 18"/>
</dbReference>
<dbReference type="RefSeq" id="XP_022823510.1">
    <property type="nucleotide sequence ID" value="XM_022967742.1"/>
</dbReference>
<dbReference type="CDD" id="cd22343">
    <property type="entry name" value="PDDEXK_lambda_exonuclease-like"/>
    <property type="match status" value="1"/>
</dbReference>
<evidence type="ECO:0000259" key="1">
    <source>
        <dbReference type="Pfam" id="PF09588"/>
    </source>
</evidence>
<dbReference type="PANTHER" id="PTHR39953:SF1">
    <property type="entry name" value="RE54151P"/>
    <property type="match status" value="1"/>
</dbReference>
<dbReference type="GO" id="GO:0006281">
    <property type="term" value="P:DNA repair"/>
    <property type="evidence" value="ECO:0007669"/>
    <property type="project" value="UniProtKB-ARBA"/>
</dbReference>
<evidence type="ECO:0000313" key="2">
    <source>
        <dbReference type="Proteomes" id="UP000301870"/>
    </source>
</evidence>
<dbReference type="GeneID" id="111354330"/>
<reference evidence="3" key="1">
    <citation type="submission" date="2025-08" db="UniProtKB">
        <authorList>
            <consortium name="RefSeq"/>
        </authorList>
    </citation>
    <scope>IDENTIFICATION</scope>
    <source>
        <strain evidence="3">Ishihara</strain>
        <tissue evidence="3">Whole body</tissue>
    </source>
</reference>
<gene>
    <name evidence="3" type="primary">LOC111354330</name>
</gene>
<dbReference type="Gene3D" id="3.90.320.10">
    <property type="match status" value="1"/>
</dbReference>
<sequence length="394" mass="44568">MDVGFVKAESTNLPKIDAVMIAKFFACNTDFFSAECRNIKTAMSARETYGDDAVGYVQLKRDQQTCVVKCKMCPEHKVRSKPYSCTLTVDEQEEEIKSVVCHDCPASEGGCKHAVAFLMWCHRRSEEPPCTAIECYWRKSTLSKVGSSLKILLAKDILKKRKGSSTQTPEVAPHKSVAEIFVTECKKRKISSCQLLKHEINYAEKKINMLSLHYLMCKFNERLDCNSFLNNISSVFNDINLRNAEKETRHQHQTSFWYELRYGRVTASKCYEVSKCKTVDGSLVAAILGARTPLTSAMKRGQKLEEKVRKTVEKKLGHKIEKCGLSISETYPMIAGSPDGIYKKSTLVEIKCPTSVKTLTNYIKDGAVTKKYMAQVQMQMFCAKAEKSFFLCCE</sequence>
<dbReference type="AlphaFoldDB" id="A0A9J7E323"/>
<dbReference type="OrthoDB" id="261614at2759"/>
<organism evidence="2 3">
    <name type="scientific">Spodoptera litura</name>
    <name type="common">Asian cotton leafworm</name>
    <dbReference type="NCBI Taxonomy" id="69820"/>
    <lineage>
        <taxon>Eukaryota</taxon>
        <taxon>Metazoa</taxon>
        <taxon>Ecdysozoa</taxon>
        <taxon>Arthropoda</taxon>
        <taxon>Hexapoda</taxon>
        <taxon>Insecta</taxon>
        <taxon>Pterygota</taxon>
        <taxon>Neoptera</taxon>
        <taxon>Endopterygota</taxon>
        <taxon>Lepidoptera</taxon>
        <taxon>Glossata</taxon>
        <taxon>Ditrysia</taxon>
        <taxon>Noctuoidea</taxon>
        <taxon>Noctuidae</taxon>
        <taxon>Amphipyrinae</taxon>
        <taxon>Spodoptera</taxon>
    </lineage>
</organism>
<dbReference type="InterPro" id="IPR019080">
    <property type="entry name" value="YqaJ_viral_recombinase"/>
</dbReference>